<evidence type="ECO:0000256" key="2">
    <source>
        <dbReference type="ARBA" id="ARBA00022723"/>
    </source>
</evidence>
<sequence>MRSFCAACGTPLFGGSEGMGYEVVRAGSLDDPEAFHAKASLWTSSAPSWHHVDRSVPHFPRNAPAG</sequence>
<organism evidence="5 6">
    <name type="scientific">Rhizopus delemar</name>
    <dbReference type="NCBI Taxonomy" id="936053"/>
    <lineage>
        <taxon>Eukaryota</taxon>
        <taxon>Fungi</taxon>
        <taxon>Fungi incertae sedis</taxon>
        <taxon>Mucoromycota</taxon>
        <taxon>Mucoromycotina</taxon>
        <taxon>Mucoromycetes</taxon>
        <taxon>Mucorales</taxon>
        <taxon>Mucorineae</taxon>
        <taxon>Rhizopodaceae</taxon>
        <taxon>Rhizopus</taxon>
    </lineage>
</organism>
<keyword evidence="2" id="KW-0479">Metal-binding</keyword>
<evidence type="ECO:0000313" key="6">
    <source>
        <dbReference type="Proteomes" id="UP000740926"/>
    </source>
</evidence>
<reference evidence="5 6" key="1">
    <citation type="journal article" date="2020" name="Microb. Genom.">
        <title>Genetic diversity of clinical and environmental Mucorales isolates obtained from an investigation of mucormycosis cases among solid organ transplant recipients.</title>
        <authorList>
            <person name="Nguyen M.H."/>
            <person name="Kaul D."/>
            <person name="Muto C."/>
            <person name="Cheng S.J."/>
            <person name="Richter R.A."/>
            <person name="Bruno V.M."/>
            <person name="Liu G."/>
            <person name="Beyhan S."/>
            <person name="Sundermann A.J."/>
            <person name="Mounaud S."/>
            <person name="Pasculle A.W."/>
            <person name="Nierman W.C."/>
            <person name="Driscoll E."/>
            <person name="Cumbie R."/>
            <person name="Clancy C.J."/>
            <person name="Dupont C.L."/>
        </authorList>
    </citation>
    <scope>NUCLEOTIDE SEQUENCE [LARGE SCALE GENOMIC DNA]</scope>
    <source>
        <strain evidence="5 6">GL24</strain>
    </source>
</reference>
<evidence type="ECO:0000256" key="3">
    <source>
        <dbReference type="ARBA" id="ARBA00022833"/>
    </source>
</evidence>
<evidence type="ECO:0000259" key="4">
    <source>
        <dbReference type="Pfam" id="PF04828"/>
    </source>
</evidence>
<dbReference type="GO" id="GO:0016846">
    <property type="term" value="F:carbon-sulfur lyase activity"/>
    <property type="evidence" value="ECO:0007669"/>
    <property type="project" value="InterPro"/>
</dbReference>
<protein>
    <recommendedName>
        <fullName evidence="4">CENP-V/GFA domain-containing protein</fullName>
    </recommendedName>
</protein>
<dbReference type="Pfam" id="PF04828">
    <property type="entry name" value="GFA"/>
    <property type="match status" value="1"/>
</dbReference>
<dbReference type="EMBL" id="JAANIU010018833">
    <property type="protein sequence ID" value="KAG1525004.1"/>
    <property type="molecule type" value="Genomic_DNA"/>
</dbReference>
<dbReference type="SUPFAM" id="SSF51316">
    <property type="entry name" value="Mss4-like"/>
    <property type="match status" value="1"/>
</dbReference>
<evidence type="ECO:0000313" key="5">
    <source>
        <dbReference type="EMBL" id="KAG1525004.1"/>
    </source>
</evidence>
<name>A0A9P6XMC5_9FUNG</name>
<comment type="similarity">
    <text evidence="1">Belongs to the Gfa family.</text>
</comment>
<dbReference type="GO" id="GO:0046872">
    <property type="term" value="F:metal ion binding"/>
    <property type="evidence" value="ECO:0007669"/>
    <property type="project" value="UniProtKB-KW"/>
</dbReference>
<keyword evidence="6" id="KW-1185">Reference proteome</keyword>
<dbReference type="InterPro" id="IPR011057">
    <property type="entry name" value="Mss4-like_sf"/>
</dbReference>
<dbReference type="Proteomes" id="UP000740926">
    <property type="component" value="Unassembled WGS sequence"/>
</dbReference>
<keyword evidence="3" id="KW-0862">Zinc</keyword>
<feature type="domain" description="CENP-V/GFA" evidence="4">
    <location>
        <begin position="2"/>
        <end position="44"/>
    </location>
</feature>
<dbReference type="AlphaFoldDB" id="A0A9P6XMC5"/>
<evidence type="ECO:0000256" key="1">
    <source>
        <dbReference type="ARBA" id="ARBA00005495"/>
    </source>
</evidence>
<accession>A0A9P6XMC5</accession>
<proteinExistence type="inferred from homology"/>
<gene>
    <name evidence="5" type="ORF">G6F50_018486</name>
</gene>
<comment type="caution">
    <text evidence="5">The sequence shown here is derived from an EMBL/GenBank/DDBJ whole genome shotgun (WGS) entry which is preliminary data.</text>
</comment>
<dbReference type="InterPro" id="IPR006913">
    <property type="entry name" value="CENP-V/GFA"/>
</dbReference>
<dbReference type="Gene3D" id="3.90.1590.10">
    <property type="entry name" value="glutathione-dependent formaldehyde- activating enzyme (gfa)"/>
    <property type="match status" value="1"/>
</dbReference>